<feature type="compositionally biased region" description="Low complexity" evidence="1">
    <location>
        <begin position="1"/>
        <end position="10"/>
    </location>
</feature>
<evidence type="ECO:0000313" key="2">
    <source>
        <dbReference type="EMBL" id="SMR52387.1"/>
    </source>
</evidence>
<dbReference type="EMBL" id="LT854257">
    <property type="protein sequence ID" value="SMR52387.1"/>
    <property type="molecule type" value="Genomic_DNA"/>
</dbReference>
<evidence type="ECO:0000256" key="1">
    <source>
        <dbReference type="SAM" id="MobiDB-lite"/>
    </source>
</evidence>
<proteinExistence type="predicted"/>
<name>A0A2H1GFQ8_ZYMTR</name>
<protein>
    <submittedName>
        <fullName evidence="2">Uncharacterized protein</fullName>
    </submittedName>
</protein>
<organism evidence="2 3">
    <name type="scientific">Zymoseptoria tritici ST99CH_1E4</name>
    <dbReference type="NCBI Taxonomy" id="1276532"/>
    <lineage>
        <taxon>Eukaryota</taxon>
        <taxon>Fungi</taxon>
        <taxon>Dikarya</taxon>
        <taxon>Ascomycota</taxon>
        <taxon>Pezizomycotina</taxon>
        <taxon>Dothideomycetes</taxon>
        <taxon>Dothideomycetidae</taxon>
        <taxon>Mycosphaerellales</taxon>
        <taxon>Mycosphaerellaceae</taxon>
        <taxon>Zymoseptoria</taxon>
    </lineage>
</organism>
<evidence type="ECO:0000313" key="3">
    <source>
        <dbReference type="Proteomes" id="UP000245764"/>
    </source>
</evidence>
<dbReference type="Proteomes" id="UP000245764">
    <property type="component" value="Chromosome 5"/>
</dbReference>
<sequence length="177" mass="18773">MSNTTQNNHPTPNPTQPTIFTTKATSCSKQSSPCLHAANALLRSTISAVQNGTISPIDLAHAEAHSRRLTLAGNVLHALARGSPRRRRLRCAWNRELVHVDVSGSVTWTIGQAEEFVKTMNAIRDGIGEEIPEVMGDGVGLLDDGIGAQVNGGEEPIAEGFSQPLVLRGARPGHDGA</sequence>
<gene>
    <name evidence="2" type="ORF">ZT1E4_G5783</name>
</gene>
<reference evidence="3" key="1">
    <citation type="submission" date="2017-05" db="EMBL/GenBank/DDBJ databases">
        <authorList>
            <person name="Song R."/>
            <person name="Chenine A.L."/>
            <person name="Ruprecht R.M."/>
        </authorList>
    </citation>
    <scope>NUCLEOTIDE SEQUENCE [LARGE SCALE GENOMIC DNA]</scope>
</reference>
<dbReference type="AlphaFoldDB" id="A0A2H1GFQ8"/>
<accession>A0A2H1GFQ8</accession>
<feature type="region of interest" description="Disordered" evidence="1">
    <location>
        <begin position="1"/>
        <end position="20"/>
    </location>
</feature>